<evidence type="ECO:0000256" key="4">
    <source>
        <dbReference type="ARBA" id="ARBA00023163"/>
    </source>
</evidence>
<evidence type="ECO:0000313" key="7">
    <source>
        <dbReference type="Proteomes" id="UP000292003"/>
    </source>
</evidence>
<dbReference type="RefSeq" id="WP_130475693.1">
    <property type="nucleotide sequence ID" value="NZ_SFCC01000006.1"/>
</dbReference>
<dbReference type="OrthoDB" id="4131546at2"/>
<protein>
    <submittedName>
        <fullName evidence="6">LysR family transcriptional regulator</fullName>
    </submittedName>
</protein>
<dbReference type="PROSITE" id="PS50931">
    <property type="entry name" value="HTH_LYSR"/>
    <property type="match status" value="1"/>
</dbReference>
<feature type="domain" description="HTH lysR-type" evidence="5">
    <location>
        <begin position="2"/>
        <end position="59"/>
    </location>
</feature>
<proteinExistence type="inferred from homology"/>
<accession>A0A4Q7J708</accession>
<evidence type="ECO:0000256" key="3">
    <source>
        <dbReference type="ARBA" id="ARBA00023125"/>
    </source>
</evidence>
<dbReference type="GO" id="GO:0003677">
    <property type="term" value="F:DNA binding"/>
    <property type="evidence" value="ECO:0007669"/>
    <property type="project" value="UniProtKB-KW"/>
</dbReference>
<dbReference type="AlphaFoldDB" id="A0A4Q7J708"/>
<dbReference type="PANTHER" id="PTHR30346">
    <property type="entry name" value="TRANSCRIPTIONAL DUAL REGULATOR HCAR-RELATED"/>
    <property type="match status" value="1"/>
</dbReference>
<dbReference type="PANTHER" id="PTHR30346:SF29">
    <property type="entry name" value="LYSR SUBSTRATE-BINDING"/>
    <property type="match status" value="1"/>
</dbReference>
<comment type="caution">
    <text evidence="6">The sequence shown here is derived from an EMBL/GenBank/DDBJ whole genome shotgun (WGS) entry which is preliminary data.</text>
</comment>
<dbReference type="Pfam" id="PF03466">
    <property type="entry name" value="LysR_substrate"/>
    <property type="match status" value="1"/>
</dbReference>
<gene>
    <name evidence="6" type="ORF">EWH70_13440</name>
</gene>
<dbReference type="Proteomes" id="UP000292003">
    <property type="component" value="Unassembled WGS sequence"/>
</dbReference>
<dbReference type="InterPro" id="IPR036390">
    <property type="entry name" value="WH_DNA-bd_sf"/>
</dbReference>
<keyword evidence="4" id="KW-0804">Transcription</keyword>
<dbReference type="SUPFAM" id="SSF53850">
    <property type="entry name" value="Periplasmic binding protein-like II"/>
    <property type="match status" value="1"/>
</dbReference>
<evidence type="ECO:0000256" key="2">
    <source>
        <dbReference type="ARBA" id="ARBA00023015"/>
    </source>
</evidence>
<dbReference type="InterPro" id="IPR000847">
    <property type="entry name" value="LysR_HTH_N"/>
</dbReference>
<name>A0A4Q7J708_9PSEU</name>
<dbReference type="Gene3D" id="3.40.190.10">
    <property type="entry name" value="Periplasmic binding protein-like II"/>
    <property type="match status" value="2"/>
</dbReference>
<keyword evidence="7" id="KW-1185">Reference proteome</keyword>
<dbReference type="SUPFAM" id="SSF46785">
    <property type="entry name" value="Winged helix' DNA-binding domain"/>
    <property type="match status" value="1"/>
</dbReference>
<dbReference type="InterPro" id="IPR036388">
    <property type="entry name" value="WH-like_DNA-bd_sf"/>
</dbReference>
<organism evidence="6 7">
    <name type="scientific">Amycolatopsis suaedae</name>
    <dbReference type="NCBI Taxonomy" id="2510978"/>
    <lineage>
        <taxon>Bacteria</taxon>
        <taxon>Bacillati</taxon>
        <taxon>Actinomycetota</taxon>
        <taxon>Actinomycetes</taxon>
        <taxon>Pseudonocardiales</taxon>
        <taxon>Pseudonocardiaceae</taxon>
        <taxon>Amycolatopsis</taxon>
    </lineage>
</organism>
<dbReference type="InterPro" id="IPR005119">
    <property type="entry name" value="LysR_subst-bd"/>
</dbReference>
<dbReference type="EMBL" id="SFCC01000006">
    <property type="protein sequence ID" value="RZQ63440.1"/>
    <property type="molecule type" value="Genomic_DNA"/>
</dbReference>
<sequence length="310" mass="32921">MLDLKRLRLLRELHARGTIAATAEALSYSAPAVSQQLAKLEAEAGATLLERVGRGVRLTDAGLILLEHAEALLTRVEQAEADLAAASRQVRGSLHVSSFQTGTISLLAPVLHRLTRRYPALRVHVSEIEPDAAVRALTLGEIDLVLGDEYDRGLAPRYPGVDWEVLATDPLRVVLPADHPRAGTGPLALSALADSPWAVGLAGSAYTDTVFAACAELGGFQPDARHHTTDLLMILALVRAGQAVALLPDLLGADGDLALSVRPVRGGSVERTIYTAVRAGSVHRPGVVELRAALRREARSASTVLDQLAR</sequence>
<dbReference type="Pfam" id="PF00126">
    <property type="entry name" value="HTH_1"/>
    <property type="match status" value="1"/>
</dbReference>
<evidence type="ECO:0000313" key="6">
    <source>
        <dbReference type="EMBL" id="RZQ63440.1"/>
    </source>
</evidence>
<dbReference type="GO" id="GO:0032993">
    <property type="term" value="C:protein-DNA complex"/>
    <property type="evidence" value="ECO:0007669"/>
    <property type="project" value="TreeGrafter"/>
</dbReference>
<evidence type="ECO:0000259" key="5">
    <source>
        <dbReference type="PROSITE" id="PS50931"/>
    </source>
</evidence>
<dbReference type="GO" id="GO:0003700">
    <property type="term" value="F:DNA-binding transcription factor activity"/>
    <property type="evidence" value="ECO:0007669"/>
    <property type="project" value="InterPro"/>
</dbReference>
<dbReference type="Gene3D" id="1.10.10.10">
    <property type="entry name" value="Winged helix-like DNA-binding domain superfamily/Winged helix DNA-binding domain"/>
    <property type="match status" value="1"/>
</dbReference>
<keyword evidence="2" id="KW-0805">Transcription regulation</keyword>
<comment type="similarity">
    <text evidence="1">Belongs to the LysR transcriptional regulatory family.</text>
</comment>
<evidence type="ECO:0000256" key="1">
    <source>
        <dbReference type="ARBA" id="ARBA00009437"/>
    </source>
</evidence>
<reference evidence="6 7" key="1">
    <citation type="submission" date="2019-02" db="EMBL/GenBank/DDBJ databases">
        <title>Draft genome sequence of Amycolatopsis sp. 8-3EHSu isolated from roots of Suaeda maritima.</title>
        <authorList>
            <person name="Duangmal K."/>
            <person name="Chantavorakit T."/>
        </authorList>
    </citation>
    <scope>NUCLEOTIDE SEQUENCE [LARGE SCALE GENOMIC DNA]</scope>
    <source>
        <strain evidence="6 7">8-3EHSu</strain>
    </source>
</reference>
<keyword evidence="3" id="KW-0238">DNA-binding</keyword>